<evidence type="ECO:0000256" key="13">
    <source>
        <dbReference type="SAM" id="SignalP"/>
    </source>
</evidence>
<feature type="signal peptide" evidence="13">
    <location>
        <begin position="1"/>
        <end position="16"/>
    </location>
</feature>
<dbReference type="InterPro" id="IPR034164">
    <property type="entry name" value="Pepsin-like_dom"/>
</dbReference>
<evidence type="ECO:0000256" key="2">
    <source>
        <dbReference type="ARBA" id="ARBA00007447"/>
    </source>
</evidence>
<keyword evidence="8 11" id="KW-1015">Disulfide bond</keyword>
<evidence type="ECO:0000256" key="5">
    <source>
        <dbReference type="ARBA" id="ARBA00022729"/>
    </source>
</evidence>
<feature type="disulfide bond" evidence="11">
    <location>
        <begin position="345"/>
        <end position="377"/>
    </location>
</feature>
<evidence type="ECO:0000256" key="9">
    <source>
        <dbReference type="ARBA" id="ARBA00023180"/>
    </source>
</evidence>
<evidence type="ECO:0000256" key="8">
    <source>
        <dbReference type="ARBA" id="ARBA00023157"/>
    </source>
</evidence>
<feature type="chain" id="PRO_5009312189" evidence="13">
    <location>
        <begin position="17"/>
        <end position="420"/>
    </location>
</feature>
<evidence type="ECO:0000256" key="6">
    <source>
        <dbReference type="ARBA" id="ARBA00022750"/>
    </source>
</evidence>
<feature type="domain" description="Peptidase A1" evidence="14">
    <location>
        <begin position="68"/>
        <end position="417"/>
    </location>
</feature>
<dbReference type="PANTHER" id="PTHR47966:SF45">
    <property type="entry name" value="PEPTIDASE A1 DOMAIN-CONTAINING PROTEIN"/>
    <property type="match status" value="1"/>
</dbReference>
<dbReference type="GO" id="GO:0005764">
    <property type="term" value="C:lysosome"/>
    <property type="evidence" value="ECO:0007669"/>
    <property type="project" value="TreeGrafter"/>
</dbReference>
<evidence type="ECO:0000256" key="12">
    <source>
        <dbReference type="RuleBase" id="RU000454"/>
    </source>
</evidence>
<dbReference type="PROSITE" id="PS00141">
    <property type="entry name" value="ASP_PROTEASE"/>
    <property type="match status" value="1"/>
</dbReference>
<organism evidence="15 16">
    <name type="scientific">Steinernema glaseri</name>
    <dbReference type="NCBI Taxonomy" id="37863"/>
    <lineage>
        <taxon>Eukaryota</taxon>
        <taxon>Metazoa</taxon>
        <taxon>Ecdysozoa</taxon>
        <taxon>Nematoda</taxon>
        <taxon>Chromadorea</taxon>
        <taxon>Rhabditida</taxon>
        <taxon>Tylenchina</taxon>
        <taxon>Panagrolaimomorpha</taxon>
        <taxon>Strongyloidoidea</taxon>
        <taxon>Steinernematidae</taxon>
        <taxon>Steinernema</taxon>
    </lineage>
</organism>
<evidence type="ECO:0000256" key="10">
    <source>
        <dbReference type="PIRSR" id="PIRSR601461-1"/>
    </source>
</evidence>
<evidence type="ECO:0000313" key="15">
    <source>
        <dbReference type="Proteomes" id="UP000095287"/>
    </source>
</evidence>
<dbReference type="InterPro" id="IPR001461">
    <property type="entry name" value="Aspartic_peptidase_A1"/>
</dbReference>
<dbReference type="AlphaFoldDB" id="A0A1I7YIC7"/>
<feature type="active site" evidence="10">
    <location>
        <position position="86"/>
    </location>
</feature>
<dbReference type="Gene3D" id="2.40.70.10">
    <property type="entry name" value="Acid Proteases"/>
    <property type="match status" value="2"/>
</dbReference>
<dbReference type="WBParaSite" id="L893_g16721.t1">
    <property type="protein sequence ID" value="L893_g16721.t1"/>
    <property type="gene ID" value="L893_g16721"/>
</dbReference>
<dbReference type="Pfam" id="PF00026">
    <property type="entry name" value="Asp"/>
    <property type="match status" value="1"/>
</dbReference>
<evidence type="ECO:0000256" key="7">
    <source>
        <dbReference type="ARBA" id="ARBA00022801"/>
    </source>
</evidence>
<dbReference type="PRINTS" id="PR00792">
    <property type="entry name" value="PEPSIN"/>
</dbReference>
<comment type="similarity">
    <text evidence="2 12">Belongs to the peptidase A1 family.</text>
</comment>
<name>A0A1I7YIC7_9BILA</name>
<evidence type="ECO:0000256" key="1">
    <source>
        <dbReference type="ARBA" id="ARBA00004613"/>
    </source>
</evidence>
<dbReference type="FunFam" id="2.40.70.10:FF:000058">
    <property type="entry name" value="ASpartyl Protease"/>
    <property type="match status" value="1"/>
</dbReference>
<evidence type="ECO:0000256" key="4">
    <source>
        <dbReference type="ARBA" id="ARBA00022670"/>
    </source>
</evidence>
<keyword evidence="5 13" id="KW-0732">Signal</keyword>
<evidence type="ECO:0000313" key="16">
    <source>
        <dbReference type="WBParaSite" id="L893_g16721.t1"/>
    </source>
</evidence>
<evidence type="ECO:0000256" key="11">
    <source>
        <dbReference type="PIRSR" id="PIRSR601461-2"/>
    </source>
</evidence>
<dbReference type="InterPro" id="IPR033121">
    <property type="entry name" value="PEPTIDASE_A1"/>
</dbReference>
<sequence>MKTLVLLVALVGIAASAVFQTPLTRVESRRHKMMREGTFSTYLKHKEAMRQLYKGYPQKVNDYGDMEYLGNITIGTPPQQFLVVLDTGSANLWIPDSSCGKGGSSDCPDYCSDPSFCQYVCDASCCTASARRAVFSSVCSSKHQFDSSKSSTYKKNGKSWTIGYGDGSQVNGFLGEDTVRFGSLGGSNQLTVPNTVFGQATSLNENFVSDPTDGILGLAFTSLAVDGVVPPVINAIQQKLLDQPLFSVWMEDRGAADGVYGGVFTYGAIDTEHCGPVVGYQPLSSATYFQFKMAGVSAGSYSSQQSWDVISDTGTSYVGGPQDVVDAIAQAVGAQPADGGYTIACQGQSPDIVVTIGGKKYAISRKNYAVQVGNGQCELGFFPMDSDGYGPSWILGDTFIREWCQVYDIGQQRMGFAKAK</sequence>
<proteinExistence type="inferred from homology"/>
<keyword evidence="9" id="KW-0325">Glycoprotein</keyword>
<protein>
    <submittedName>
        <fullName evidence="16">Peptidase A1 domain-containing protein</fullName>
    </submittedName>
</protein>
<keyword evidence="4 12" id="KW-0645">Protease</keyword>
<dbReference type="PROSITE" id="PS51767">
    <property type="entry name" value="PEPTIDASE_A1"/>
    <property type="match status" value="1"/>
</dbReference>
<dbReference type="Proteomes" id="UP000095287">
    <property type="component" value="Unplaced"/>
</dbReference>
<dbReference type="GO" id="GO:0006508">
    <property type="term" value="P:proteolysis"/>
    <property type="evidence" value="ECO:0007669"/>
    <property type="project" value="UniProtKB-KW"/>
</dbReference>
<keyword evidence="6 12" id="KW-0064">Aspartyl protease</keyword>
<keyword evidence="3" id="KW-0964">Secreted</keyword>
<dbReference type="CDD" id="cd05471">
    <property type="entry name" value="pepsin_like"/>
    <property type="match status" value="1"/>
</dbReference>
<evidence type="ECO:0000256" key="3">
    <source>
        <dbReference type="ARBA" id="ARBA00022525"/>
    </source>
</evidence>
<keyword evidence="7 12" id="KW-0378">Hydrolase</keyword>
<dbReference type="InterPro" id="IPR021109">
    <property type="entry name" value="Peptidase_aspartic_dom_sf"/>
</dbReference>
<feature type="active site" evidence="10">
    <location>
        <position position="312"/>
    </location>
</feature>
<dbReference type="GO" id="GO:0004190">
    <property type="term" value="F:aspartic-type endopeptidase activity"/>
    <property type="evidence" value="ECO:0007669"/>
    <property type="project" value="UniProtKB-KW"/>
</dbReference>
<dbReference type="SUPFAM" id="SSF50630">
    <property type="entry name" value="Acid proteases"/>
    <property type="match status" value="1"/>
</dbReference>
<keyword evidence="15" id="KW-1185">Reference proteome</keyword>
<dbReference type="PANTHER" id="PTHR47966">
    <property type="entry name" value="BETA-SITE APP-CLEAVING ENZYME, ISOFORM A-RELATED"/>
    <property type="match status" value="1"/>
</dbReference>
<accession>A0A1I7YIC7</accession>
<dbReference type="GO" id="GO:0005576">
    <property type="term" value="C:extracellular region"/>
    <property type="evidence" value="ECO:0007669"/>
    <property type="project" value="UniProtKB-SubCell"/>
</dbReference>
<evidence type="ECO:0000259" key="14">
    <source>
        <dbReference type="PROSITE" id="PS51767"/>
    </source>
</evidence>
<comment type="subcellular location">
    <subcellularLocation>
        <location evidence="1">Secreted</location>
    </subcellularLocation>
</comment>
<dbReference type="InterPro" id="IPR001969">
    <property type="entry name" value="Aspartic_peptidase_AS"/>
</dbReference>
<reference evidence="16" key="1">
    <citation type="submission" date="2016-11" db="UniProtKB">
        <authorList>
            <consortium name="WormBaseParasite"/>
        </authorList>
    </citation>
    <scope>IDENTIFICATION</scope>
</reference>